<dbReference type="Proteomes" id="UP000006038">
    <property type="component" value="Chromosome 3"/>
</dbReference>
<reference evidence="1" key="1">
    <citation type="journal article" date="2013" name="Nat. Commun.">
        <title>Whole-genome sequencing of Oryza brachyantha reveals mechanisms underlying Oryza genome evolution.</title>
        <authorList>
            <person name="Chen J."/>
            <person name="Huang Q."/>
            <person name="Gao D."/>
            <person name="Wang J."/>
            <person name="Lang Y."/>
            <person name="Liu T."/>
            <person name="Li B."/>
            <person name="Bai Z."/>
            <person name="Luis Goicoechea J."/>
            <person name="Liang C."/>
            <person name="Chen C."/>
            <person name="Zhang W."/>
            <person name="Sun S."/>
            <person name="Liao Y."/>
            <person name="Zhang X."/>
            <person name="Yang L."/>
            <person name="Song C."/>
            <person name="Wang M."/>
            <person name="Shi J."/>
            <person name="Liu G."/>
            <person name="Liu J."/>
            <person name="Zhou H."/>
            <person name="Zhou W."/>
            <person name="Yu Q."/>
            <person name="An N."/>
            <person name="Chen Y."/>
            <person name="Cai Q."/>
            <person name="Wang B."/>
            <person name="Liu B."/>
            <person name="Min J."/>
            <person name="Huang Y."/>
            <person name="Wu H."/>
            <person name="Li Z."/>
            <person name="Zhang Y."/>
            <person name="Yin Y."/>
            <person name="Song W."/>
            <person name="Jiang J."/>
            <person name="Jackson S.A."/>
            <person name="Wing R.A."/>
            <person name="Wang J."/>
            <person name="Chen M."/>
        </authorList>
    </citation>
    <scope>NUCLEOTIDE SEQUENCE [LARGE SCALE GENOMIC DNA]</scope>
    <source>
        <strain evidence="1">cv. IRGC 101232</strain>
    </source>
</reference>
<dbReference type="HOGENOM" id="CLU_2149736_0_0_1"/>
<sequence>MPSATRSAGPPRLSMRQKAMCARTAPSTSGARGELFPASYFTASEHSPHSHLPPKYALTPPMYSPVHSSSSPQHSQLITATTVSSSMPADLATTTTTTTSSQELLANYPFFG</sequence>
<reference evidence="1" key="2">
    <citation type="submission" date="2013-04" db="UniProtKB">
        <authorList>
            <consortium name="EnsemblPlants"/>
        </authorList>
    </citation>
    <scope>IDENTIFICATION</scope>
</reference>
<evidence type="ECO:0000313" key="2">
    <source>
        <dbReference type="Proteomes" id="UP000006038"/>
    </source>
</evidence>
<dbReference type="AlphaFoldDB" id="J3LSS4"/>
<proteinExistence type="predicted"/>
<keyword evidence="2" id="KW-1185">Reference proteome</keyword>
<protein>
    <submittedName>
        <fullName evidence="1">Uncharacterized protein</fullName>
    </submittedName>
</protein>
<dbReference type="Gramene" id="OB03G41000.1">
    <property type="protein sequence ID" value="OB03G41000.1"/>
    <property type="gene ID" value="OB03G41000"/>
</dbReference>
<evidence type="ECO:0000313" key="1">
    <source>
        <dbReference type="EnsemblPlants" id="OB03G41000.1"/>
    </source>
</evidence>
<name>J3LSS4_ORYBR</name>
<organism evidence="1">
    <name type="scientific">Oryza brachyantha</name>
    <name type="common">malo sina</name>
    <dbReference type="NCBI Taxonomy" id="4533"/>
    <lineage>
        <taxon>Eukaryota</taxon>
        <taxon>Viridiplantae</taxon>
        <taxon>Streptophyta</taxon>
        <taxon>Embryophyta</taxon>
        <taxon>Tracheophyta</taxon>
        <taxon>Spermatophyta</taxon>
        <taxon>Magnoliopsida</taxon>
        <taxon>Liliopsida</taxon>
        <taxon>Poales</taxon>
        <taxon>Poaceae</taxon>
        <taxon>BOP clade</taxon>
        <taxon>Oryzoideae</taxon>
        <taxon>Oryzeae</taxon>
        <taxon>Oryzinae</taxon>
        <taxon>Oryza</taxon>
    </lineage>
</organism>
<accession>J3LSS4</accession>
<dbReference type="EnsemblPlants" id="OB03G41000.1">
    <property type="protein sequence ID" value="OB03G41000.1"/>
    <property type="gene ID" value="OB03G41000"/>
</dbReference>